<evidence type="ECO:0000256" key="2">
    <source>
        <dbReference type="ARBA" id="ARBA00022729"/>
    </source>
</evidence>
<evidence type="ECO:0000313" key="6">
    <source>
        <dbReference type="Proteomes" id="UP001304071"/>
    </source>
</evidence>
<keyword evidence="6" id="KW-1185">Reference proteome</keyword>
<feature type="signal peptide" evidence="3">
    <location>
        <begin position="1"/>
        <end position="23"/>
    </location>
</feature>
<dbReference type="InterPro" id="IPR001638">
    <property type="entry name" value="Solute-binding_3/MltF_N"/>
</dbReference>
<feature type="domain" description="Solute-binding protein family 3/N-terminal" evidence="4">
    <location>
        <begin position="25"/>
        <end position="247"/>
    </location>
</feature>
<dbReference type="Proteomes" id="UP001304071">
    <property type="component" value="Chromosome 2"/>
</dbReference>
<comment type="similarity">
    <text evidence="1">Belongs to the bacterial solute-binding protein 3 family.</text>
</comment>
<sequence>MFKHYVHCALLLLGTLMSSAISAQTLKADFRHRPPEMLVDSSTNQLSGPLKDIIEEAAQQLGHSIEWSVVPFARSLNSLKSGETDIVPRVIRNAEREQFVQYVGPISEQVKNIMFVTRSDGQDVKSYGDLQAMNIGVKRGTAYFDQFDQDNTLRKVVVNDDFNLARMLEAKRIDAIVVLDMGALESEFKVMNYSGYRATSYFYPNRIGNFYGMPKNHPLSAAFSQKLAEMVKNGRVTEIYSKYGLSAE</sequence>
<feature type="chain" id="PRO_5047471184" evidence="3">
    <location>
        <begin position="24"/>
        <end position="248"/>
    </location>
</feature>
<evidence type="ECO:0000313" key="5">
    <source>
        <dbReference type="EMBL" id="WPC76769.1"/>
    </source>
</evidence>
<evidence type="ECO:0000256" key="3">
    <source>
        <dbReference type="SAM" id="SignalP"/>
    </source>
</evidence>
<evidence type="ECO:0000256" key="1">
    <source>
        <dbReference type="ARBA" id="ARBA00010333"/>
    </source>
</evidence>
<evidence type="ECO:0000259" key="4">
    <source>
        <dbReference type="SMART" id="SM00062"/>
    </source>
</evidence>
<dbReference type="SUPFAM" id="SSF53850">
    <property type="entry name" value="Periplasmic binding protein-like II"/>
    <property type="match status" value="1"/>
</dbReference>
<dbReference type="Pfam" id="PF00497">
    <property type="entry name" value="SBP_bac_3"/>
    <property type="match status" value="1"/>
</dbReference>
<reference evidence="5 6" key="1">
    <citation type="submission" date="2023-11" db="EMBL/GenBank/DDBJ databases">
        <title>Plant-associative lifestyle of Vibrio porteresiae and its evolutionary dynamics.</title>
        <authorList>
            <person name="Rameshkumar N."/>
            <person name="Kirti K."/>
        </authorList>
    </citation>
    <scope>NUCLEOTIDE SEQUENCE [LARGE SCALE GENOMIC DNA]</scope>
    <source>
        <strain evidence="5 6">MSSRF30</strain>
    </source>
</reference>
<gene>
    <name evidence="5" type="ORF">R8Z52_19775</name>
</gene>
<dbReference type="SMART" id="SM00062">
    <property type="entry name" value="PBPb"/>
    <property type="match status" value="1"/>
</dbReference>
<keyword evidence="2 3" id="KW-0732">Signal</keyword>
<name>A0ABZ0QJT1_9VIBR</name>
<accession>A0ABZ0QJT1</accession>
<dbReference type="PANTHER" id="PTHR35936:SF19">
    <property type="entry name" value="AMINO-ACID-BINDING PROTEIN YXEM-RELATED"/>
    <property type="match status" value="1"/>
</dbReference>
<protein>
    <submittedName>
        <fullName evidence="5">ABC transporter substrate-binding protein</fullName>
    </submittedName>
</protein>
<organism evidence="5 6">
    <name type="scientific">Vibrio porteresiae DSM 19223</name>
    <dbReference type="NCBI Taxonomy" id="1123496"/>
    <lineage>
        <taxon>Bacteria</taxon>
        <taxon>Pseudomonadati</taxon>
        <taxon>Pseudomonadota</taxon>
        <taxon>Gammaproteobacteria</taxon>
        <taxon>Vibrionales</taxon>
        <taxon>Vibrionaceae</taxon>
        <taxon>Vibrio</taxon>
    </lineage>
</organism>
<proteinExistence type="inferred from homology"/>
<dbReference type="PANTHER" id="PTHR35936">
    <property type="entry name" value="MEMBRANE-BOUND LYTIC MUREIN TRANSGLYCOSYLASE F"/>
    <property type="match status" value="1"/>
</dbReference>
<dbReference type="EMBL" id="CP138204">
    <property type="protein sequence ID" value="WPC76769.1"/>
    <property type="molecule type" value="Genomic_DNA"/>
</dbReference>
<dbReference type="RefSeq" id="WP_261897166.1">
    <property type="nucleotide sequence ID" value="NZ_AP024896.1"/>
</dbReference>
<dbReference type="Gene3D" id="3.40.190.10">
    <property type="entry name" value="Periplasmic binding protein-like II"/>
    <property type="match status" value="2"/>
</dbReference>